<name>A0A514D7D5_9VIRU</name>
<gene>
    <name evidence="1" type="ORF">H4Bulk461134_000001</name>
</gene>
<protein>
    <submittedName>
        <fullName evidence="1">Uncharacterized protein</fullName>
    </submittedName>
</protein>
<evidence type="ECO:0000313" key="1">
    <source>
        <dbReference type="EMBL" id="QDH89483.1"/>
    </source>
</evidence>
<accession>A0A514D7D5</accession>
<organism evidence="1">
    <name type="scientific">Leviviridae sp</name>
    <dbReference type="NCBI Taxonomy" id="2027243"/>
    <lineage>
        <taxon>Viruses</taxon>
        <taxon>Riboviria</taxon>
        <taxon>Orthornavirae</taxon>
        <taxon>Lenarviricota</taxon>
        <taxon>Leviviricetes</taxon>
        <taxon>Norzivirales</taxon>
        <taxon>Fiersviridae</taxon>
    </lineage>
</organism>
<proteinExistence type="predicted"/>
<reference evidence="1" key="1">
    <citation type="submission" date="2019-05" db="EMBL/GenBank/DDBJ databases">
        <title>Metatranscriptomic reconstruction reveals RNA viruses with the potential to shape carbon cycling in soil.</title>
        <authorList>
            <person name="Starr E.P."/>
            <person name="Nuccio E."/>
            <person name="Pett-Ridge J."/>
            <person name="Banfield J.F."/>
            <person name="Firestone M.K."/>
        </authorList>
    </citation>
    <scope>NUCLEOTIDE SEQUENCE</scope>
    <source>
        <strain evidence="1">H4_Bulk_46_scaffold_1134</strain>
    </source>
</reference>
<sequence length="445" mass="49065">MVDGYVTQTRKRYNPNNVSMAGSLPKKETLVYNGNIITGTETDLRSVQTTTSFRSNLPERTSFDRGIDQLVTLMGDFSLGSHQSDYDTGHSFRTEQTSYEVSHPRYTYLRGSGSTLKGFVNGTLVPDGSLVLPPDPGFDLNWYANKAISSCAPTVPNVAVAETLAELFREGITLPWESWEKDLRYGVNLSKSAGSGYLNLSFGWVPLLSDLVKLMNTVANASKLISALDRDSGLMVRRKWRAPIQPVSTNLFPDTQMGVNVGTNGSNISGGAWSDIYENGQQTGSTTTATTSHQEVWFSGAFTYYINPGKDLVGRFERYGQLASALTGPRVTPAAVWELAPWSWLTDYFLDVGSALKTADLLRNDSLVMKYGYMMRRFQTTVTRTSTVRFKGQSPIDVSITKQKLVKERYKATPFGFGLNPAGFTDRQWAILGALGLSKGPKSLF</sequence>
<dbReference type="EMBL" id="MN034846">
    <property type="protein sequence ID" value="QDH89483.1"/>
    <property type="molecule type" value="Genomic_RNA"/>
</dbReference>